<accession>A0A399E9D8</accession>
<name>A0A399E9D8_9DEIN</name>
<sequence length="99" mass="10598">MAPFRLRGVEAVALVGENGVLMGKLPTAARSVRNAFSDLSLLAGELAGATTRLAVISLPHNVMIMVPLGEKGLFILAEKPLLSRLLTQVERHRAELAQL</sequence>
<organism evidence="1 2">
    <name type="scientific">Calidithermus terrae</name>
    <dbReference type="NCBI Taxonomy" id="1408545"/>
    <lineage>
        <taxon>Bacteria</taxon>
        <taxon>Thermotogati</taxon>
        <taxon>Deinococcota</taxon>
        <taxon>Deinococci</taxon>
        <taxon>Thermales</taxon>
        <taxon>Thermaceae</taxon>
        <taxon>Calidithermus</taxon>
    </lineage>
</organism>
<gene>
    <name evidence="1" type="ORF">Mterra_03229</name>
</gene>
<proteinExistence type="predicted"/>
<dbReference type="AlphaFoldDB" id="A0A399E9D8"/>
<comment type="caution">
    <text evidence="1">The sequence shown here is derived from an EMBL/GenBank/DDBJ whole genome shotgun (WGS) entry which is preliminary data.</text>
</comment>
<evidence type="ECO:0000313" key="1">
    <source>
        <dbReference type="EMBL" id="RIH81344.1"/>
    </source>
</evidence>
<evidence type="ECO:0000313" key="2">
    <source>
        <dbReference type="Proteomes" id="UP000265715"/>
    </source>
</evidence>
<dbReference type="EMBL" id="QXDL01000182">
    <property type="protein sequence ID" value="RIH81344.1"/>
    <property type="molecule type" value="Genomic_DNA"/>
</dbReference>
<protein>
    <recommendedName>
        <fullName evidence="3">Roadblock/LC7 domain protein</fullName>
    </recommendedName>
</protein>
<dbReference type="Proteomes" id="UP000265715">
    <property type="component" value="Unassembled WGS sequence"/>
</dbReference>
<evidence type="ECO:0008006" key="3">
    <source>
        <dbReference type="Google" id="ProtNLM"/>
    </source>
</evidence>
<keyword evidence="2" id="KW-1185">Reference proteome</keyword>
<reference evidence="1 2" key="1">
    <citation type="submission" date="2018-08" db="EMBL/GenBank/DDBJ databases">
        <title>Meiothermus terrae DSM 26712 genome sequencing project.</title>
        <authorList>
            <person name="Da Costa M.S."/>
            <person name="Albuquerque L."/>
            <person name="Raposo P."/>
            <person name="Froufe H.J.C."/>
            <person name="Barroso C.S."/>
            <person name="Egas C."/>
        </authorList>
    </citation>
    <scope>NUCLEOTIDE SEQUENCE [LARGE SCALE GENOMIC DNA]</scope>
    <source>
        <strain evidence="1 2">DSM 26712</strain>
    </source>
</reference>